<dbReference type="GO" id="GO:0003677">
    <property type="term" value="F:DNA binding"/>
    <property type="evidence" value="ECO:0007669"/>
    <property type="project" value="InterPro"/>
</dbReference>
<dbReference type="EMBL" id="LNKF01000002">
    <property type="protein sequence ID" value="OSG95642.1"/>
    <property type="molecule type" value="Genomic_DNA"/>
</dbReference>
<dbReference type="AlphaFoldDB" id="A0A1X2ZML9"/>
<sequence length="85" mass="9236">MTSFKDRKPVDIATSAADELRRLARYADRSQEQLASEMGISRQAMNTKLNGGPLDLTEFVAIALSLGRNPSEVLQKAEQSALADA</sequence>
<reference evidence="1 2" key="1">
    <citation type="journal article" date="2016" name="Sci. Rep.">
        <title>Evaluation of genetic diversity among strains of the human gut commensal Bifidobacterium adolescentis.</title>
        <authorList>
            <person name="Duranti S."/>
            <person name="Milani C."/>
            <person name="Lugli G.A."/>
            <person name="Mancabelli L."/>
            <person name="Turroni F."/>
            <person name="Ferrario C."/>
            <person name="Mangifesta M."/>
            <person name="Viappiani A."/>
            <person name="Sanchez B."/>
            <person name="Margolles A."/>
            <person name="van Sinderen D."/>
            <person name="Ventura M."/>
        </authorList>
    </citation>
    <scope>NUCLEOTIDE SEQUENCE [LARGE SCALE GENOMIC DNA]</scope>
    <source>
        <strain evidence="1 2">AD2-8</strain>
    </source>
</reference>
<evidence type="ECO:0000313" key="1">
    <source>
        <dbReference type="EMBL" id="OSG95642.1"/>
    </source>
</evidence>
<gene>
    <name evidence="1" type="ORF">AD0028_0883</name>
</gene>
<dbReference type="RefSeq" id="WP_085408318.1">
    <property type="nucleotide sequence ID" value="NZ_LNKF01000002.1"/>
</dbReference>
<accession>A0A1X2ZML9</accession>
<dbReference type="SUPFAM" id="SSF47413">
    <property type="entry name" value="lambda repressor-like DNA-binding domains"/>
    <property type="match status" value="1"/>
</dbReference>
<proteinExistence type="predicted"/>
<dbReference type="CDD" id="cd00093">
    <property type="entry name" value="HTH_XRE"/>
    <property type="match status" value="1"/>
</dbReference>
<dbReference type="Gene3D" id="1.10.260.40">
    <property type="entry name" value="lambda repressor-like DNA-binding domains"/>
    <property type="match status" value="1"/>
</dbReference>
<dbReference type="InterPro" id="IPR010982">
    <property type="entry name" value="Lambda_DNA-bd_dom_sf"/>
</dbReference>
<protein>
    <submittedName>
        <fullName evidence="1">Uncharacterized protein</fullName>
    </submittedName>
</protein>
<evidence type="ECO:0000313" key="2">
    <source>
        <dbReference type="Proteomes" id="UP000193664"/>
    </source>
</evidence>
<name>A0A1X2ZML9_BIFAD</name>
<dbReference type="InterPro" id="IPR001387">
    <property type="entry name" value="Cro/C1-type_HTH"/>
</dbReference>
<comment type="caution">
    <text evidence="1">The sequence shown here is derived from an EMBL/GenBank/DDBJ whole genome shotgun (WGS) entry which is preliminary data.</text>
</comment>
<organism evidence="1 2">
    <name type="scientific">Bifidobacterium adolescentis</name>
    <dbReference type="NCBI Taxonomy" id="1680"/>
    <lineage>
        <taxon>Bacteria</taxon>
        <taxon>Bacillati</taxon>
        <taxon>Actinomycetota</taxon>
        <taxon>Actinomycetes</taxon>
        <taxon>Bifidobacteriales</taxon>
        <taxon>Bifidobacteriaceae</taxon>
        <taxon>Bifidobacterium</taxon>
    </lineage>
</organism>
<dbReference type="Proteomes" id="UP000193664">
    <property type="component" value="Unassembled WGS sequence"/>
</dbReference>